<gene>
    <name evidence="1" type="ORF">ACFQ11_35740</name>
</gene>
<dbReference type="EMBL" id="JBHTJA010000165">
    <property type="protein sequence ID" value="MFD0905773.1"/>
    <property type="molecule type" value="Genomic_DNA"/>
</dbReference>
<dbReference type="Gene3D" id="3.40.30.10">
    <property type="entry name" value="Glutaredoxin"/>
    <property type="match status" value="1"/>
</dbReference>
<protein>
    <submittedName>
        <fullName evidence="1">Disulfide bond formation protein DsbA</fullName>
    </submittedName>
</protein>
<evidence type="ECO:0000313" key="2">
    <source>
        <dbReference type="Proteomes" id="UP001596972"/>
    </source>
</evidence>
<dbReference type="Pfam" id="PF22234">
    <property type="entry name" value="Rv2466c-like"/>
    <property type="match status" value="1"/>
</dbReference>
<dbReference type="InterPro" id="IPR036249">
    <property type="entry name" value="Thioredoxin-like_sf"/>
</dbReference>
<reference evidence="2" key="1">
    <citation type="journal article" date="2019" name="Int. J. Syst. Evol. Microbiol.">
        <title>The Global Catalogue of Microorganisms (GCM) 10K type strain sequencing project: providing services to taxonomists for standard genome sequencing and annotation.</title>
        <authorList>
            <consortium name="The Broad Institute Genomics Platform"/>
            <consortium name="The Broad Institute Genome Sequencing Center for Infectious Disease"/>
            <person name="Wu L."/>
            <person name="Ma J."/>
        </authorList>
    </citation>
    <scope>NUCLEOTIDE SEQUENCE [LARGE SCALE GENOMIC DNA]</scope>
    <source>
        <strain evidence="2">JCM 31202</strain>
    </source>
</reference>
<comment type="caution">
    <text evidence="1">The sequence shown here is derived from an EMBL/GenBank/DDBJ whole genome shotgun (WGS) entry which is preliminary data.</text>
</comment>
<name>A0ABW3F3S3_9ACTN</name>
<dbReference type="SUPFAM" id="SSF52833">
    <property type="entry name" value="Thioredoxin-like"/>
    <property type="match status" value="1"/>
</dbReference>
<dbReference type="Proteomes" id="UP001596972">
    <property type="component" value="Unassembled WGS sequence"/>
</dbReference>
<organism evidence="1 2">
    <name type="scientific">Actinomadura sediminis</name>
    <dbReference type="NCBI Taxonomy" id="1038904"/>
    <lineage>
        <taxon>Bacteria</taxon>
        <taxon>Bacillati</taxon>
        <taxon>Actinomycetota</taxon>
        <taxon>Actinomycetes</taxon>
        <taxon>Streptosporangiales</taxon>
        <taxon>Thermomonosporaceae</taxon>
        <taxon>Actinomadura</taxon>
    </lineage>
</organism>
<dbReference type="InterPro" id="IPR053977">
    <property type="entry name" value="Rv2466c-like"/>
</dbReference>
<proteinExistence type="predicted"/>
<accession>A0ABW3F3S3</accession>
<keyword evidence="2" id="KW-1185">Reference proteome</keyword>
<sequence length="199" mass="21305">MTDIVDAWVDPACPYTWITTRWLLEAARVRPLELRWRLLSLAALNENRDDDPEGDPDGYLWLPARVCAAAEEHAGPDGLGRLHLALGARVHERGETDERTIPAALAEAGLPAGLAAAAESDERDDAIRASTAGALRRIGGDHVGTPIVAVGDVAFFGPVLSRVPRGEEAGRLWDGTLLVAGVEGFHELKGRPHAEPSFG</sequence>
<evidence type="ECO:0000313" key="1">
    <source>
        <dbReference type="EMBL" id="MFD0905773.1"/>
    </source>
</evidence>
<dbReference type="RefSeq" id="WP_378307017.1">
    <property type="nucleotide sequence ID" value="NZ_JBHTJA010000165.1"/>
</dbReference>